<dbReference type="AlphaFoldDB" id="A0AAD9NPX6"/>
<dbReference type="Proteomes" id="UP001209878">
    <property type="component" value="Unassembled WGS sequence"/>
</dbReference>
<name>A0AAD9NPX6_RIDPI</name>
<sequence length="76" mass="8599">MLRGRAANYRLREPAYESCAAVLNFGQNVFTLHCSSSLSCMNEYIAIDNGGYLYEPPSCINCCVAGYFPKKLRWCF</sequence>
<reference evidence="1" key="1">
    <citation type="journal article" date="2023" name="Mol. Biol. Evol.">
        <title>Third-Generation Sequencing Reveals the Adaptive Role of the Epigenome in Three Deep-Sea Polychaetes.</title>
        <authorList>
            <person name="Perez M."/>
            <person name="Aroh O."/>
            <person name="Sun Y."/>
            <person name="Lan Y."/>
            <person name="Juniper S.K."/>
            <person name="Young C.R."/>
            <person name="Angers B."/>
            <person name="Qian P.Y."/>
        </authorList>
    </citation>
    <scope>NUCLEOTIDE SEQUENCE</scope>
    <source>
        <strain evidence="1">R07B-5</strain>
    </source>
</reference>
<comment type="caution">
    <text evidence="1">The sequence shown here is derived from an EMBL/GenBank/DDBJ whole genome shotgun (WGS) entry which is preliminary data.</text>
</comment>
<gene>
    <name evidence="1" type="ORF">NP493_545g01096</name>
</gene>
<evidence type="ECO:0000313" key="1">
    <source>
        <dbReference type="EMBL" id="KAK2178417.1"/>
    </source>
</evidence>
<dbReference type="EMBL" id="JAODUO010000545">
    <property type="protein sequence ID" value="KAK2178417.1"/>
    <property type="molecule type" value="Genomic_DNA"/>
</dbReference>
<protein>
    <submittedName>
        <fullName evidence="1">Uncharacterized protein</fullName>
    </submittedName>
</protein>
<keyword evidence="2" id="KW-1185">Reference proteome</keyword>
<proteinExistence type="predicted"/>
<evidence type="ECO:0000313" key="2">
    <source>
        <dbReference type="Proteomes" id="UP001209878"/>
    </source>
</evidence>
<accession>A0AAD9NPX6</accession>
<organism evidence="1 2">
    <name type="scientific">Ridgeia piscesae</name>
    <name type="common">Tubeworm</name>
    <dbReference type="NCBI Taxonomy" id="27915"/>
    <lineage>
        <taxon>Eukaryota</taxon>
        <taxon>Metazoa</taxon>
        <taxon>Spiralia</taxon>
        <taxon>Lophotrochozoa</taxon>
        <taxon>Annelida</taxon>
        <taxon>Polychaeta</taxon>
        <taxon>Sedentaria</taxon>
        <taxon>Canalipalpata</taxon>
        <taxon>Sabellida</taxon>
        <taxon>Siboglinidae</taxon>
        <taxon>Ridgeia</taxon>
    </lineage>
</organism>